<dbReference type="SUPFAM" id="SSF54160">
    <property type="entry name" value="Chromo domain-like"/>
    <property type="match status" value="1"/>
</dbReference>
<dbReference type="InterPro" id="IPR000953">
    <property type="entry name" value="Chromo/chromo_shadow_dom"/>
</dbReference>
<name>A0A2I0VBZ1_9ASPA</name>
<dbReference type="PANTHER" id="PTHR46148">
    <property type="entry name" value="CHROMO DOMAIN-CONTAINING PROTEIN"/>
    <property type="match status" value="1"/>
</dbReference>
<dbReference type="Pfam" id="PF00385">
    <property type="entry name" value="Chromo"/>
    <property type="match status" value="1"/>
</dbReference>
<dbReference type="Pfam" id="PF24626">
    <property type="entry name" value="SH3_Tf2-1"/>
    <property type="match status" value="1"/>
</dbReference>
<feature type="domain" description="Chromo" evidence="1">
    <location>
        <begin position="78"/>
        <end position="130"/>
    </location>
</feature>
<dbReference type="Gene3D" id="2.40.50.40">
    <property type="match status" value="1"/>
</dbReference>
<proteinExistence type="predicted"/>
<dbReference type="EMBL" id="KZ504909">
    <property type="protein sequence ID" value="PKU60923.1"/>
    <property type="molecule type" value="Genomic_DNA"/>
</dbReference>
<dbReference type="PROSITE" id="PS50013">
    <property type="entry name" value="CHROMO_2"/>
    <property type="match status" value="1"/>
</dbReference>
<dbReference type="InterPro" id="IPR016197">
    <property type="entry name" value="Chromo-like_dom_sf"/>
</dbReference>
<dbReference type="Proteomes" id="UP000233837">
    <property type="component" value="Unassembled WGS sequence"/>
</dbReference>
<protein>
    <recommendedName>
        <fullName evidence="1">Chromo domain-containing protein</fullName>
    </recommendedName>
</protein>
<reference evidence="2 3" key="1">
    <citation type="journal article" date="2016" name="Sci. Rep.">
        <title>The Dendrobium catenatum Lindl. genome sequence provides insights into polysaccharide synthase, floral development and adaptive evolution.</title>
        <authorList>
            <person name="Zhang G.Q."/>
            <person name="Xu Q."/>
            <person name="Bian C."/>
            <person name="Tsai W.C."/>
            <person name="Yeh C.M."/>
            <person name="Liu K.W."/>
            <person name="Yoshida K."/>
            <person name="Zhang L.S."/>
            <person name="Chang S.B."/>
            <person name="Chen F."/>
            <person name="Shi Y."/>
            <person name="Su Y.Y."/>
            <person name="Zhang Y.Q."/>
            <person name="Chen L.J."/>
            <person name="Yin Y."/>
            <person name="Lin M."/>
            <person name="Huang H."/>
            <person name="Deng H."/>
            <person name="Wang Z.W."/>
            <person name="Zhu S.L."/>
            <person name="Zhao X."/>
            <person name="Deng C."/>
            <person name="Niu S.C."/>
            <person name="Huang J."/>
            <person name="Wang M."/>
            <person name="Liu G.H."/>
            <person name="Yang H.J."/>
            <person name="Xiao X.J."/>
            <person name="Hsiao Y.Y."/>
            <person name="Wu W.L."/>
            <person name="Chen Y.Y."/>
            <person name="Mitsuda N."/>
            <person name="Ohme-Takagi M."/>
            <person name="Luo Y.B."/>
            <person name="Van de Peer Y."/>
            <person name="Liu Z.J."/>
        </authorList>
    </citation>
    <scope>NUCLEOTIDE SEQUENCE [LARGE SCALE GENOMIC DNA]</scope>
    <source>
        <tissue evidence="2">The whole plant</tissue>
    </source>
</reference>
<evidence type="ECO:0000259" key="1">
    <source>
        <dbReference type="PROSITE" id="PS50013"/>
    </source>
</evidence>
<keyword evidence="3" id="KW-1185">Reference proteome</keyword>
<dbReference type="AlphaFoldDB" id="A0A2I0VBZ1"/>
<evidence type="ECO:0000313" key="2">
    <source>
        <dbReference type="EMBL" id="PKU60923.1"/>
    </source>
</evidence>
<organism evidence="2 3">
    <name type="scientific">Dendrobium catenatum</name>
    <dbReference type="NCBI Taxonomy" id="906689"/>
    <lineage>
        <taxon>Eukaryota</taxon>
        <taxon>Viridiplantae</taxon>
        <taxon>Streptophyta</taxon>
        <taxon>Embryophyta</taxon>
        <taxon>Tracheophyta</taxon>
        <taxon>Spermatophyta</taxon>
        <taxon>Magnoliopsida</taxon>
        <taxon>Liliopsida</taxon>
        <taxon>Asparagales</taxon>
        <taxon>Orchidaceae</taxon>
        <taxon>Epidendroideae</taxon>
        <taxon>Malaxideae</taxon>
        <taxon>Dendrobiinae</taxon>
        <taxon>Dendrobium</taxon>
    </lineage>
</organism>
<reference evidence="2 3" key="2">
    <citation type="journal article" date="2017" name="Nature">
        <title>The Apostasia genome and the evolution of orchids.</title>
        <authorList>
            <person name="Zhang G.Q."/>
            <person name="Liu K.W."/>
            <person name="Li Z."/>
            <person name="Lohaus R."/>
            <person name="Hsiao Y.Y."/>
            <person name="Niu S.C."/>
            <person name="Wang J.Y."/>
            <person name="Lin Y.C."/>
            <person name="Xu Q."/>
            <person name="Chen L.J."/>
            <person name="Yoshida K."/>
            <person name="Fujiwara S."/>
            <person name="Wang Z.W."/>
            <person name="Zhang Y.Q."/>
            <person name="Mitsuda N."/>
            <person name="Wang M."/>
            <person name="Liu G.H."/>
            <person name="Pecoraro L."/>
            <person name="Huang H.X."/>
            <person name="Xiao X.J."/>
            <person name="Lin M."/>
            <person name="Wu X.Y."/>
            <person name="Wu W.L."/>
            <person name="Chen Y.Y."/>
            <person name="Chang S.B."/>
            <person name="Sakamoto S."/>
            <person name="Ohme-Takagi M."/>
            <person name="Yagi M."/>
            <person name="Zeng S.J."/>
            <person name="Shen C.Y."/>
            <person name="Yeh C.M."/>
            <person name="Luo Y.B."/>
            <person name="Tsai W.C."/>
            <person name="Van de Peer Y."/>
            <person name="Liu Z.J."/>
        </authorList>
    </citation>
    <scope>NUCLEOTIDE SEQUENCE [LARGE SCALE GENOMIC DNA]</scope>
    <source>
        <tissue evidence="2">The whole plant</tissue>
    </source>
</reference>
<sequence>MKGIARFGQSGKLSPRFIGPYEIIERMGQVAYKLALPSYMSDIHNVFHVSMLRKWVTDESKRVLKKDIELQKDLTYVEEPEMILGREVRKLRSRMIPFVKVKWKNRPVKHATWEIEAEFKRKFPHLFDDV</sequence>
<dbReference type="PANTHER" id="PTHR46148:SF57">
    <property type="entry name" value="OS12G0499874 PROTEIN"/>
    <property type="match status" value="1"/>
</dbReference>
<evidence type="ECO:0000313" key="3">
    <source>
        <dbReference type="Proteomes" id="UP000233837"/>
    </source>
</evidence>
<dbReference type="InterPro" id="IPR056924">
    <property type="entry name" value="SH3_Tf2-1"/>
</dbReference>
<accession>A0A2I0VBZ1</accession>
<dbReference type="InterPro" id="IPR023780">
    <property type="entry name" value="Chromo_domain"/>
</dbReference>
<gene>
    <name evidence="2" type="ORF">MA16_Dca029111</name>
</gene>